<feature type="region of interest" description="Disordered" evidence="5">
    <location>
        <begin position="1"/>
        <end position="26"/>
    </location>
</feature>
<evidence type="ECO:0000256" key="2">
    <source>
        <dbReference type="ARBA" id="ARBA00023125"/>
    </source>
</evidence>
<sequence>MDARRKTAGTRAEAAPAPAVPSGPRAARKREAILDAARRVFLREGFGAGVDLLAAEAGVSKVTLYNHFGSKERLFMAVIGQTLDEALGESQAVIHERLAEAVDVRAALVQTCRAWVQGLTTPEVLALRDLIAAERRRFPELGRTWLERGPTRQHAAIAAALDRLVARGRLRIADTEVAALQLAGLVLHPHLVLSQYSGGVDPQLVERLIENGVDLFLSGYEAAARVPEARRPD</sequence>
<dbReference type="EMBL" id="JAAKZV010000041">
    <property type="protein sequence ID" value="NGN64696.1"/>
    <property type="molecule type" value="Genomic_DNA"/>
</dbReference>
<dbReference type="SUPFAM" id="SSF46689">
    <property type="entry name" value="Homeodomain-like"/>
    <property type="match status" value="1"/>
</dbReference>
<evidence type="ECO:0000256" key="3">
    <source>
        <dbReference type="ARBA" id="ARBA00023163"/>
    </source>
</evidence>
<dbReference type="InterPro" id="IPR036271">
    <property type="entry name" value="Tet_transcr_reg_TetR-rel_C_sf"/>
</dbReference>
<dbReference type="InterPro" id="IPR039536">
    <property type="entry name" value="TetR_C_Proteobacteria"/>
</dbReference>
<accession>A0A6G4TZ20</accession>
<evidence type="ECO:0000313" key="8">
    <source>
        <dbReference type="Proteomes" id="UP000481583"/>
    </source>
</evidence>
<dbReference type="GO" id="GO:0045892">
    <property type="term" value="P:negative regulation of DNA-templated transcription"/>
    <property type="evidence" value="ECO:0007669"/>
    <property type="project" value="UniProtKB-ARBA"/>
</dbReference>
<keyword evidence="2 4" id="KW-0238">DNA-binding</keyword>
<dbReference type="RefSeq" id="WP_165236434.1">
    <property type="nucleotide sequence ID" value="NZ_JAAKZV010000041.1"/>
</dbReference>
<dbReference type="SUPFAM" id="SSF48498">
    <property type="entry name" value="Tetracyclin repressor-like, C-terminal domain"/>
    <property type="match status" value="1"/>
</dbReference>
<name>A0A6G4TZ20_9ACTN</name>
<dbReference type="Pfam" id="PF14246">
    <property type="entry name" value="TetR_C_7"/>
    <property type="match status" value="1"/>
</dbReference>
<dbReference type="GO" id="GO:0003700">
    <property type="term" value="F:DNA-binding transcription factor activity"/>
    <property type="evidence" value="ECO:0007669"/>
    <property type="project" value="TreeGrafter"/>
</dbReference>
<evidence type="ECO:0000256" key="4">
    <source>
        <dbReference type="PROSITE-ProRule" id="PRU00335"/>
    </source>
</evidence>
<feature type="compositionally biased region" description="Low complexity" evidence="5">
    <location>
        <begin position="9"/>
        <end position="25"/>
    </location>
</feature>
<dbReference type="Pfam" id="PF00440">
    <property type="entry name" value="TetR_N"/>
    <property type="match status" value="1"/>
</dbReference>
<dbReference type="InterPro" id="IPR001647">
    <property type="entry name" value="HTH_TetR"/>
</dbReference>
<dbReference type="PROSITE" id="PS50977">
    <property type="entry name" value="HTH_TETR_2"/>
    <property type="match status" value="1"/>
</dbReference>
<proteinExistence type="predicted"/>
<evidence type="ECO:0000313" key="7">
    <source>
        <dbReference type="EMBL" id="NGN64696.1"/>
    </source>
</evidence>
<evidence type="ECO:0000256" key="5">
    <source>
        <dbReference type="SAM" id="MobiDB-lite"/>
    </source>
</evidence>
<protein>
    <submittedName>
        <fullName evidence="7">TetR/AcrR family transcriptional regulator</fullName>
    </submittedName>
</protein>
<dbReference type="PANTHER" id="PTHR30055:SF146">
    <property type="entry name" value="HTH-TYPE TRANSCRIPTIONAL DUAL REGULATOR CECR"/>
    <property type="match status" value="1"/>
</dbReference>
<feature type="domain" description="HTH tetR-type" evidence="6">
    <location>
        <begin position="27"/>
        <end position="86"/>
    </location>
</feature>
<dbReference type="FunFam" id="1.10.10.60:FF:000141">
    <property type="entry name" value="TetR family transcriptional regulator"/>
    <property type="match status" value="1"/>
</dbReference>
<organism evidence="7 8">
    <name type="scientific">Streptomyces coryli</name>
    <dbReference type="NCBI Taxonomy" id="1128680"/>
    <lineage>
        <taxon>Bacteria</taxon>
        <taxon>Bacillati</taxon>
        <taxon>Actinomycetota</taxon>
        <taxon>Actinomycetes</taxon>
        <taxon>Kitasatosporales</taxon>
        <taxon>Streptomycetaceae</taxon>
        <taxon>Streptomyces</taxon>
    </lineage>
</organism>
<gene>
    <name evidence="7" type="ORF">G5C51_12385</name>
</gene>
<dbReference type="Gene3D" id="1.10.357.10">
    <property type="entry name" value="Tetracycline Repressor, domain 2"/>
    <property type="match status" value="1"/>
</dbReference>
<evidence type="ECO:0000256" key="1">
    <source>
        <dbReference type="ARBA" id="ARBA00023015"/>
    </source>
</evidence>
<evidence type="ECO:0000259" key="6">
    <source>
        <dbReference type="PROSITE" id="PS50977"/>
    </source>
</evidence>
<dbReference type="InterPro" id="IPR009057">
    <property type="entry name" value="Homeodomain-like_sf"/>
</dbReference>
<dbReference type="AlphaFoldDB" id="A0A6G4TZ20"/>
<comment type="caution">
    <text evidence="7">The sequence shown here is derived from an EMBL/GenBank/DDBJ whole genome shotgun (WGS) entry which is preliminary data.</text>
</comment>
<reference evidence="7 8" key="1">
    <citation type="submission" date="2020-02" db="EMBL/GenBank/DDBJ databases">
        <title>Whole-genome analyses of novel actinobacteria.</title>
        <authorList>
            <person name="Sahin N."/>
        </authorList>
    </citation>
    <scope>NUCLEOTIDE SEQUENCE [LARGE SCALE GENOMIC DNA]</scope>
    <source>
        <strain evidence="7 8">A7024</strain>
    </source>
</reference>
<keyword evidence="3" id="KW-0804">Transcription</keyword>
<dbReference type="PANTHER" id="PTHR30055">
    <property type="entry name" value="HTH-TYPE TRANSCRIPTIONAL REGULATOR RUTR"/>
    <property type="match status" value="1"/>
</dbReference>
<dbReference type="PRINTS" id="PR00455">
    <property type="entry name" value="HTHTETR"/>
</dbReference>
<dbReference type="InterPro" id="IPR050109">
    <property type="entry name" value="HTH-type_TetR-like_transc_reg"/>
</dbReference>
<dbReference type="Proteomes" id="UP000481583">
    <property type="component" value="Unassembled WGS sequence"/>
</dbReference>
<keyword evidence="8" id="KW-1185">Reference proteome</keyword>
<feature type="DNA-binding region" description="H-T-H motif" evidence="4">
    <location>
        <begin position="49"/>
        <end position="68"/>
    </location>
</feature>
<keyword evidence="1" id="KW-0805">Transcription regulation</keyword>
<dbReference type="GO" id="GO:0000976">
    <property type="term" value="F:transcription cis-regulatory region binding"/>
    <property type="evidence" value="ECO:0007669"/>
    <property type="project" value="TreeGrafter"/>
</dbReference>